<reference evidence="7 9" key="1">
    <citation type="submission" date="2017-12" db="EMBL/GenBank/DDBJ databases">
        <title>Draft genome sequence of Ralstonia pickettii 52.</title>
        <authorList>
            <person name="Zheng B."/>
        </authorList>
    </citation>
    <scope>NUCLEOTIDE SEQUENCE [LARGE SCALE GENOMIC DNA]</scope>
    <source>
        <strain evidence="7 9">52</strain>
    </source>
</reference>
<name>A0A2N4TKC2_RALPI</name>
<organism evidence="7 9">
    <name type="scientific">Ralstonia pickettii</name>
    <name type="common">Burkholderia pickettii</name>
    <dbReference type="NCBI Taxonomy" id="329"/>
    <lineage>
        <taxon>Bacteria</taxon>
        <taxon>Pseudomonadati</taxon>
        <taxon>Pseudomonadota</taxon>
        <taxon>Betaproteobacteria</taxon>
        <taxon>Burkholderiales</taxon>
        <taxon>Burkholderiaceae</taxon>
        <taxon>Ralstonia</taxon>
    </lineage>
</organism>
<dbReference type="Gene3D" id="1.10.1740.10">
    <property type="match status" value="1"/>
</dbReference>
<keyword evidence="2" id="KW-0805">Transcription regulation</keyword>
<evidence type="ECO:0000313" key="7">
    <source>
        <dbReference type="EMBL" id="PLC40144.1"/>
    </source>
</evidence>
<protein>
    <submittedName>
        <fullName evidence="7">RNA polymerase subunit sigma-70</fullName>
    </submittedName>
</protein>
<dbReference type="AlphaFoldDB" id="A0A2N4TKC2"/>
<comment type="similarity">
    <text evidence="1">Belongs to the sigma-70 factor family. ECF subfamily.</text>
</comment>
<dbReference type="CDD" id="cd06171">
    <property type="entry name" value="Sigma70_r4"/>
    <property type="match status" value="1"/>
</dbReference>
<dbReference type="EMBL" id="PKQE01000001">
    <property type="protein sequence ID" value="PLC43201.1"/>
    <property type="molecule type" value="Genomic_DNA"/>
</dbReference>
<dbReference type="RefSeq" id="WP_102063883.1">
    <property type="nucleotide sequence ID" value="NZ_PKQE01000001.1"/>
</dbReference>
<feature type="domain" description="RNA polymerase sigma-70 region 2" evidence="5">
    <location>
        <begin position="27"/>
        <end position="87"/>
    </location>
</feature>
<dbReference type="Pfam" id="PF08281">
    <property type="entry name" value="Sigma70_r4_2"/>
    <property type="match status" value="1"/>
</dbReference>
<dbReference type="InterPro" id="IPR013249">
    <property type="entry name" value="RNA_pol_sigma70_r4_t2"/>
</dbReference>
<dbReference type="Gene3D" id="1.10.10.10">
    <property type="entry name" value="Winged helix-like DNA-binding domain superfamily/Winged helix DNA-binding domain"/>
    <property type="match status" value="1"/>
</dbReference>
<evidence type="ECO:0000313" key="8">
    <source>
        <dbReference type="EMBL" id="PLC43201.1"/>
    </source>
</evidence>
<comment type="caution">
    <text evidence="7">The sequence shown here is derived from an EMBL/GenBank/DDBJ whole genome shotgun (WGS) entry which is preliminary data.</text>
</comment>
<dbReference type="OrthoDB" id="9803470at2"/>
<sequence length="185" mass="20729">MIRPSDALIEAACAGNQAAISQLLTVCQPDLKRFARRTCTNSEDAEDAVQIALWRVYRKIGALRTAAAFASWLFRIVERECYRFFTRGKVSIPLYEADLDAVQAPMIPRDLRTDLTAAIQTLPKNYRVVLILRDVDGLTAPEVAAELGVTVEAVKSRLHRARSMVREKLVASGYWNSAMDSENER</sequence>
<dbReference type="PANTHER" id="PTHR43133:SF51">
    <property type="entry name" value="RNA POLYMERASE SIGMA FACTOR"/>
    <property type="match status" value="1"/>
</dbReference>
<dbReference type="EMBL" id="PKQE01000008">
    <property type="protein sequence ID" value="PLC40144.1"/>
    <property type="molecule type" value="Genomic_DNA"/>
</dbReference>
<dbReference type="InterPro" id="IPR039425">
    <property type="entry name" value="RNA_pol_sigma-70-like"/>
</dbReference>
<gene>
    <name evidence="8" type="ORF">C0Q88_00175</name>
    <name evidence="7" type="ORF">C0Q88_24375</name>
</gene>
<dbReference type="Proteomes" id="UP000234456">
    <property type="component" value="Unassembled WGS sequence"/>
</dbReference>
<dbReference type="SUPFAM" id="SSF88659">
    <property type="entry name" value="Sigma3 and sigma4 domains of RNA polymerase sigma factors"/>
    <property type="match status" value="1"/>
</dbReference>
<dbReference type="InterPro" id="IPR036388">
    <property type="entry name" value="WH-like_DNA-bd_sf"/>
</dbReference>
<dbReference type="InterPro" id="IPR014284">
    <property type="entry name" value="RNA_pol_sigma-70_dom"/>
</dbReference>
<evidence type="ECO:0000259" key="6">
    <source>
        <dbReference type="Pfam" id="PF08281"/>
    </source>
</evidence>
<dbReference type="Pfam" id="PF04542">
    <property type="entry name" value="Sigma70_r2"/>
    <property type="match status" value="1"/>
</dbReference>
<evidence type="ECO:0000259" key="5">
    <source>
        <dbReference type="Pfam" id="PF04542"/>
    </source>
</evidence>
<feature type="domain" description="RNA polymerase sigma factor 70 region 4 type 2" evidence="6">
    <location>
        <begin position="114"/>
        <end position="163"/>
    </location>
</feature>
<accession>A0A2N4TKC2</accession>
<dbReference type="GO" id="GO:0003677">
    <property type="term" value="F:DNA binding"/>
    <property type="evidence" value="ECO:0007669"/>
    <property type="project" value="InterPro"/>
</dbReference>
<dbReference type="GO" id="GO:0006352">
    <property type="term" value="P:DNA-templated transcription initiation"/>
    <property type="evidence" value="ECO:0007669"/>
    <property type="project" value="InterPro"/>
</dbReference>
<dbReference type="NCBIfam" id="TIGR02937">
    <property type="entry name" value="sigma70-ECF"/>
    <property type="match status" value="1"/>
</dbReference>
<dbReference type="InterPro" id="IPR013325">
    <property type="entry name" value="RNA_pol_sigma_r2"/>
</dbReference>
<keyword evidence="3" id="KW-0731">Sigma factor</keyword>
<proteinExistence type="inferred from homology"/>
<dbReference type="GO" id="GO:0016987">
    <property type="term" value="F:sigma factor activity"/>
    <property type="evidence" value="ECO:0007669"/>
    <property type="project" value="UniProtKB-KW"/>
</dbReference>
<keyword evidence="4" id="KW-0804">Transcription</keyword>
<dbReference type="SUPFAM" id="SSF88946">
    <property type="entry name" value="Sigma2 domain of RNA polymerase sigma factors"/>
    <property type="match status" value="1"/>
</dbReference>
<dbReference type="PANTHER" id="PTHR43133">
    <property type="entry name" value="RNA POLYMERASE ECF-TYPE SIGMA FACTO"/>
    <property type="match status" value="1"/>
</dbReference>
<evidence type="ECO:0000256" key="1">
    <source>
        <dbReference type="ARBA" id="ARBA00010641"/>
    </source>
</evidence>
<evidence type="ECO:0000313" key="9">
    <source>
        <dbReference type="Proteomes" id="UP000234456"/>
    </source>
</evidence>
<evidence type="ECO:0000256" key="3">
    <source>
        <dbReference type="ARBA" id="ARBA00023082"/>
    </source>
</evidence>
<evidence type="ECO:0000256" key="4">
    <source>
        <dbReference type="ARBA" id="ARBA00023163"/>
    </source>
</evidence>
<evidence type="ECO:0000256" key="2">
    <source>
        <dbReference type="ARBA" id="ARBA00023015"/>
    </source>
</evidence>
<dbReference type="InterPro" id="IPR013324">
    <property type="entry name" value="RNA_pol_sigma_r3/r4-like"/>
</dbReference>
<dbReference type="InterPro" id="IPR007627">
    <property type="entry name" value="RNA_pol_sigma70_r2"/>
</dbReference>